<accession>A0ABV7JNM3</accession>
<evidence type="ECO:0008006" key="3">
    <source>
        <dbReference type="Google" id="ProtNLM"/>
    </source>
</evidence>
<evidence type="ECO:0000313" key="2">
    <source>
        <dbReference type="Proteomes" id="UP001595526"/>
    </source>
</evidence>
<sequence length="505" mass="55185">MMKPLTHLTVFGILPTLLLSACKRDIPIPPINTEHTVTFRVSGFDAKISPLGDVQSRSRLHAASGGGTQAVKGIEPSLEPQHLYYWSFNEETLEPDIAVDEVGAGITFEASNTALDFGAGFGLSPFPAGRALRLVGARSITVSLPMGAIESLTNFEFDVSSSNTGPKDFILSYSADGGATYEILSLTNQFENMGSQSRNRYMFDVSGLLESSANNSLKLKFEFLSGDRAGAGDYNENAGVVLLDNIRLSGVFNTEVEPGDPLVPSKLHYYIFSSADGGLVSQKEMSLADLGDDGSLEVKLAEGQYDVVFVAYRSDKGILLPETMTNANAFYFGQHFDDYKAVTYAALLHGVEVDGTDREAAATLHRCYSLVEFDFTDLADDLQAVKKIVVTKDHDHYLYTPFGFPASSPISDAQSITFTGFTNRDDYRIALHQFFGLLEHTYGVNYVLTAYGNDEEILNTLTISQDIRNNVRLRLTGRLLGNTGAINGFAIELQTAWDETLTDEF</sequence>
<gene>
    <name evidence="1" type="ORF">ACFOET_13735</name>
</gene>
<evidence type="ECO:0000313" key="1">
    <source>
        <dbReference type="EMBL" id="MFC3198682.1"/>
    </source>
</evidence>
<name>A0ABV7JNM3_9SPHI</name>
<keyword evidence="2" id="KW-1185">Reference proteome</keyword>
<dbReference type="PROSITE" id="PS51257">
    <property type="entry name" value="PROKAR_LIPOPROTEIN"/>
    <property type="match status" value="1"/>
</dbReference>
<dbReference type="EMBL" id="JBHRTA010000038">
    <property type="protein sequence ID" value="MFC3198682.1"/>
    <property type="molecule type" value="Genomic_DNA"/>
</dbReference>
<protein>
    <recommendedName>
        <fullName evidence="3">DUF4270 family protein</fullName>
    </recommendedName>
</protein>
<comment type="caution">
    <text evidence="1">The sequence shown here is derived from an EMBL/GenBank/DDBJ whole genome shotgun (WGS) entry which is preliminary data.</text>
</comment>
<dbReference type="Proteomes" id="UP001595526">
    <property type="component" value="Unassembled WGS sequence"/>
</dbReference>
<proteinExistence type="predicted"/>
<reference evidence="2" key="1">
    <citation type="journal article" date="2019" name="Int. J. Syst. Evol. Microbiol.">
        <title>The Global Catalogue of Microorganisms (GCM) 10K type strain sequencing project: providing services to taxonomists for standard genome sequencing and annotation.</title>
        <authorList>
            <consortium name="The Broad Institute Genomics Platform"/>
            <consortium name="The Broad Institute Genome Sequencing Center for Infectious Disease"/>
            <person name="Wu L."/>
            <person name="Ma J."/>
        </authorList>
    </citation>
    <scope>NUCLEOTIDE SEQUENCE [LARGE SCALE GENOMIC DNA]</scope>
    <source>
        <strain evidence="2">KCTC 52416</strain>
    </source>
</reference>
<organism evidence="1 2">
    <name type="scientific">Parapedobacter deserti</name>
    <dbReference type="NCBI Taxonomy" id="1912957"/>
    <lineage>
        <taxon>Bacteria</taxon>
        <taxon>Pseudomonadati</taxon>
        <taxon>Bacteroidota</taxon>
        <taxon>Sphingobacteriia</taxon>
        <taxon>Sphingobacteriales</taxon>
        <taxon>Sphingobacteriaceae</taxon>
        <taxon>Parapedobacter</taxon>
    </lineage>
</organism>
<dbReference type="RefSeq" id="WP_379023576.1">
    <property type="nucleotide sequence ID" value="NZ_JBHRTA010000038.1"/>
</dbReference>